<dbReference type="PROSITE" id="PS50102">
    <property type="entry name" value="RRM"/>
    <property type="match status" value="2"/>
</dbReference>
<dbReference type="PANTHER" id="PTHR23003">
    <property type="entry name" value="RNA RECOGNITION MOTIF RRM DOMAIN CONTAINING PROTEIN"/>
    <property type="match status" value="1"/>
</dbReference>
<feature type="domain" description="RRM" evidence="8">
    <location>
        <begin position="8"/>
        <end position="114"/>
    </location>
</feature>
<dbReference type="InterPro" id="IPR050374">
    <property type="entry name" value="RRT5_SRSF_SR"/>
</dbReference>
<keyword evidence="2" id="KW-0507">mRNA processing</keyword>
<dbReference type="CDD" id="cd12602">
    <property type="entry name" value="RRM2_SF2_plant_like"/>
    <property type="match status" value="1"/>
</dbReference>
<dbReference type="Pfam" id="PF00076">
    <property type="entry name" value="RRM_1"/>
    <property type="match status" value="2"/>
</dbReference>
<dbReference type="PANTHER" id="PTHR23003:SF62">
    <property type="entry name" value="SERINE_ARGININE (SR)-TYPE SHUTTLING MRNA BINDING PROTEIN NPL3"/>
    <property type="match status" value="1"/>
</dbReference>
<comment type="caution">
    <text evidence="9">The sequence shown here is derived from an EMBL/GenBank/DDBJ whole genome shotgun (WGS) entry which is preliminary data.</text>
</comment>
<evidence type="ECO:0000256" key="6">
    <source>
        <dbReference type="PROSITE-ProRule" id="PRU00176"/>
    </source>
</evidence>
<dbReference type="EMBL" id="JAGKQM010000006">
    <property type="protein sequence ID" value="KAH0921078.1"/>
    <property type="molecule type" value="Genomic_DNA"/>
</dbReference>
<dbReference type="InterPro" id="IPR000504">
    <property type="entry name" value="RRM_dom"/>
</dbReference>
<keyword evidence="3" id="KW-0677">Repeat</keyword>
<feature type="compositionally biased region" description="Low complexity" evidence="7">
    <location>
        <begin position="238"/>
        <end position="279"/>
    </location>
</feature>
<keyword evidence="5" id="KW-0539">Nucleus</keyword>
<organism evidence="9 10">
    <name type="scientific">Brassica napus</name>
    <name type="common">Rape</name>
    <dbReference type="NCBI Taxonomy" id="3708"/>
    <lineage>
        <taxon>Eukaryota</taxon>
        <taxon>Viridiplantae</taxon>
        <taxon>Streptophyta</taxon>
        <taxon>Embryophyta</taxon>
        <taxon>Tracheophyta</taxon>
        <taxon>Spermatophyta</taxon>
        <taxon>Magnoliopsida</taxon>
        <taxon>eudicotyledons</taxon>
        <taxon>Gunneridae</taxon>
        <taxon>Pentapetalae</taxon>
        <taxon>rosids</taxon>
        <taxon>malvids</taxon>
        <taxon>Brassicales</taxon>
        <taxon>Brassicaceae</taxon>
        <taxon>Brassiceae</taxon>
        <taxon>Brassica</taxon>
    </lineage>
</organism>
<evidence type="ECO:0000313" key="9">
    <source>
        <dbReference type="EMBL" id="KAH0921078.1"/>
    </source>
</evidence>
<evidence type="ECO:0000313" key="10">
    <source>
        <dbReference type="Proteomes" id="UP000824890"/>
    </source>
</evidence>
<feature type="region of interest" description="Disordered" evidence="7">
    <location>
        <begin position="116"/>
        <end position="135"/>
    </location>
</feature>
<evidence type="ECO:0000256" key="5">
    <source>
        <dbReference type="ARBA" id="ARBA00023242"/>
    </source>
</evidence>
<reference evidence="9 10" key="1">
    <citation type="submission" date="2021-05" db="EMBL/GenBank/DDBJ databases">
        <title>Genome Assembly of Synthetic Allotetraploid Brassica napus Reveals Homoeologous Exchanges between Subgenomes.</title>
        <authorList>
            <person name="Davis J.T."/>
        </authorList>
    </citation>
    <scope>NUCLEOTIDE SEQUENCE [LARGE SCALE GENOMIC DNA]</scope>
    <source>
        <strain evidence="10">cv. Da-Ae</strain>
        <tissue evidence="9">Seedling</tissue>
    </source>
</reference>
<dbReference type="SMART" id="SM00360">
    <property type="entry name" value="RRM"/>
    <property type="match status" value="2"/>
</dbReference>
<evidence type="ECO:0000259" key="8">
    <source>
        <dbReference type="PROSITE" id="PS50102"/>
    </source>
</evidence>
<dbReference type="InterPro" id="IPR012677">
    <property type="entry name" value="Nucleotide-bd_a/b_plait_sf"/>
</dbReference>
<protein>
    <recommendedName>
        <fullName evidence="8">RRM domain-containing protein</fullName>
    </recommendedName>
</protein>
<dbReference type="Proteomes" id="UP000824890">
    <property type="component" value="Unassembled WGS sequence"/>
</dbReference>
<proteinExistence type="predicted"/>
<dbReference type="InterPro" id="IPR035979">
    <property type="entry name" value="RBD_domain_sf"/>
</dbReference>
<feature type="domain" description="RRM" evidence="8">
    <location>
        <begin position="141"/>
        <end position="219"/>
    </location>
</feature>
<evidence type="ECO:0000256" key="7">
    <source>
        <dbReference type="SAM" id="MobiDB-lite"/>
    </source>
</evidence>
<name>A0ABQ8CVM5_BRANA</name>
<evidence type="ECO:0000256" key="4">
    <source>
        <dbReference type="ARBA" id="ARBA00022884"/>
    </source>
</evidence>
<evidence type="ECO:0000256" key="2">
    <source>
        <dbReference type="ARBA" id="ARBA00022664"/>
    </source>
</evidence>
<comment type="subcellular location">
    <subcellularLocation>
        <location evidence="1">Nucleus</location>
    </subcellularLocation>
</comment>
<feature type="region of interest" description="Disordered" evidence="7">
    <location>
        <begin position="223"/>
        <end position="287"/>
    </location>
</feature>
<gene>
    <name evidence="9" type="ORF">HID58_021096</name>
</gene>
<evidence type="ECO:0000256" key="3">
    <source>
        <dbReference type="ARBA" id="ARBA00022737"/>
    </source>
</evidence>
<sequence length="287" mass="32799">MSSSRWNRTIYVGNLPGDIRMREVEDLFYKVLSNIFSVSLFEFIRIYLHVLLSNSVESSLQYGPIVDIDLKIPPRPPGYAFVEFEDPRDADDAIYGRDGYDFDGCRLRVEIAHGGRRGSSSVDRHSSSYSGSRAPSRRSDYRVLVTGLPPSASWQDLKDHMRKAGDVCFSEVFRDRGGMSGVVDYSNYDDMKYAIRKLDDSEFRNAFSRAYIRVRDYESRSVSRSPYYSRSRSRSRGRSYSYSSRSVSPARSSRSPTPYSSISRSRSRSRSNSPVSPVSLKKQMFIS</sequence>
<accession>A0ABQ8CVM5</accession>
<dbReference type="SUPFAM" id="SSF54928">
    <property type="entry name" value="RNA-binding domain, RBD"/>
    <property type="match status" value="1"/>
</dbReference>
<evidence type="ECO:0000256" key="1">
    <source>
        <dbReference type="ARBA" id="ARBA00004123"/>
    </source>
</evidence>
<keyword evidence="4 6" id="KW-0694">RNA-binding</keyword>
<keyword evidence="10" id="KW-1185">Reference proteome</keyword>
<dbReference type="Gene3D" id="3.30.70.330">
    <property type="match status" value="2"/>
</dbReference>